<gene>
    <name evidence="2" type="ORF">DFR24_2098</name>
</gene>
<proteinExistence type="predicted"/>
<evidence type="ECO:0000256" key="1">
    <source>
        <dbReference type="SAM" id="MobiDB-lite"/>
    </source>
</evidence>
<dbReference type="Proteomes" id="UP000295341">
    <property type="component" value="Unassembled WGS sequence"/>
</dbReference>
<protein>
    <submittedName>
        <fullName evidence="2">Uncharacterized protein</fullName>
    </submittedName>
</protein>
<comment type="caution">
    <text evidence="2">The sequence shown here is derived from an EMBL/GenBank/DDBJ whole genome shotgun (WGS) entry which is preliminary data.</text>
</comment>
<dbReference type="EMBL" id="SOBT01000008">
    <property type="protein sequence ID" value="TDU32698.1"/>
    <property type="molecule type" value="Genomic_DNA"/>
</dbReference>
<accession>A0A4R7PEV4</accession>
<organism evidence="2 3">
    <name type="scientific">Panacagrimonas perspica</name>
    <dbReference type="NCBI Taxonomy" id="381431"/>
    <lineage>
        <taxon>Bacteria</taxon>
        <taxon>Pseudomonadati</taxon>
        <taxon>Pseudomonadota</taxon>
        <taxon>Gammaproteobacteria</taxon>
        <taxon>Nevskiales</taxon>
        <taxon>Nevskiaceae</taxon>
        <taxon>Panacagrimonas</taxon>
    </lineage>
</organism>
<evidence type="ECO:0000313" key="2">
    <source>
        <dbReference type="EMBL" id="TDU32698.1"/>
    </source>
</evidence>
<name>A0A4R7PEV4_9GAMM</name>
<feature type="region of interest" description="Disordered" evidence="1">
    <location>
        <begin position="1"/>
        <end position="32"/>
    </location>
</feature>
<evidence type="ECO:0000313" key="3">
    <source>
        <dbReference type="Proteomes" id="UP000295341"/>
    </source>
</evidence>
<sequence length="32" mass="3704">MDAGTKREAGVGQPYARIENQEEKHRWTYPGK</sequence>
<reference evidence="2 3" key="1">
    <citation type="submission" date="2019-03" db="EMBL/GenBank/DDBJ databases">
        <title>Genomic Encyclopedia of Type Strains, Phase IV (KMG-IV): sequencing the most valuable type-strain genomes for metagenomic binning, comparative biology and taxonomic classification.</title>
        <authorList>
            <person name="Goeker M."/>
        </authorList>
    </citation>
    <scope>NUCLEOTIDE SEQUENCE [LARGE SCALE GENOMIC DNA]</scope>
    <source>
        <strain evidence="2 3">DSM 26377</strain>
    </source>
</reference>
<dbReference type="AlphaFoldDB" id="A0A4R7PEV4"/>
<keyword evidence="3" id="KW-1185">Reference proteome</keyword>